<feature type="compositionally biased region" description="Low complexity" evidence="1">
    <location>
        <begin position="474"/>
        <end position="506"/>
    </location>
</feature>
<dbReference type="InterPro" id="IPR029071">
    <property type="entry name" value="Ubiquitin-like_domsf"/>
</dbReference>
<dbReference type="PANTHER" id="PTHR38700:SF1">
    <property type="entry name" value="PH DOMAIN-CONTAINING PROTEIN"/>
    <property type="match status" value="1"/>
</dbReference>
<dbReference type="EMBL" id="VDMD01000008">
    <property type="protein sequence ID" value="TRM63817.1"/>
    <property type="molecule type" value="Genomic_DNA"/>
</dbReference>
<name>A0A550CG83_9AGAR</name>
<feature type="compositionally biased region" description="Low complexity" evidence="1">
    <location>
        <begin position="97"/>
        <end position="111"/>
    </location>
</feature>
<evidence type="ECO:0000259" key="2">
    <source>
        <dbReference type="SMART" id="SM00233"/>
    </source>
</evidence>
<feature type="compositionally biased region" description="Gly residues" evidence="1">
    <location>
        <begin position="507"/>
        <end position="518"/>
    </location>
</feature>
<sequence length="1033" mass="112508">MYARAVRVHTAFSLSVKEISAEDALDDDGESTRDVNTPITSLVALEERVFVRSPPRNWRIQENSHAPTTMAKKRRSLQSLFIPDASHSRRPSKESVASLSPTASEATTPTPSHSPPPPDLLDDDPFASLATPRVSPAGPPSTPVLAAPTPRSPLRTTHNYSTDTIIPALRSLAESTTPPPVPPKDDAPPLSMSRALSSEPRQTLSRPASQRPAFKTRPSLPSLRVLANMALSSPRSIRRGRVGARLPLEPWADEPEPETPIAPPSTPSMNHVFELPEPPTYVSPPTTPSTSYTFDYDYSSTESHFSDSETESTSSEEEMLIGESYAAAARVYLPSDLGLPDNEPALSRRLSRLPSFTQSLSLSRTPSLARSASSSSGSSSGLPTDASIDFGWDGYTAETEASPAPMEVPSYPWGGHDSFLLPETPHASFCSSTSQDTLRPLSQYRMALARIADGEDPNAAYSGAEPCDAGDWGRAGSSSAPMSSSAYAAAFASGSASAPSAGRWRAGSGGQGSGGAGGDPPRRPPNMFSPSETEDESSESSDGDSEEGDDVPLAQRIPGALRAQRTIRRKVREEREERRRERTREREKRAAHPPMPGHAHPNGTHPPARQTYPVPAQDLTARLHHIQQADFLQGPPPERARTLRGARSFADAQAAARAADIPRADVARSKSQVRSRSVAREPSVAQRSKSQVRGGEPVPEVPRVSVERARSARAGPSVEIERGRSGRRPSVVRQAPHPPLPGREVPERQATMPMSPLPTLGVTEQTRIFVGDRQRFHTVEVGPTTRASDVIDAVAAEGVLDQWVGSGGWMLFEVAQDFGMERPIRSFELVAEVQAGWNKDKTVNTLLLKLTPLEEKLRPSALPQASPVFGAYVEWETRRGKWNKRYLRLKEHGLYLSKRDNGKDEVLLCHLSNFDVYSVTRLYRAPKPFVFAIKSTDNLSFFEDTSDYLHVFACQPHDGEKWVERIMLARSYVLCQERNVLSSTKPAPARTRKNTISRPAQPLVTGLARAPQPLVNVAPPNVFEPGSLLRKAA</sequence>
<feature type="region of interest" description="Disordered" evidence="1">
    <location>
        <begin position="364"/>
        <end position="384"/>
    </location>
</feature>
<feature type="compositionally biased region" description="Low complexity" evidence="1">
    <location>
        <begin position="692"/>
        <end position="704"/>
    </location>
</feature>
<feature type="region of interest" description="Disordered" evidence="1">
    <location>
        <begin position="249"/>
        <end position="319"/>
    </location>
</feature>
<dbReference type="Gene3D" id="2.30.29.30">
    <property type="entry name" value="Pleckstrin-homology domain (PH domain)/Phosphotyrosine-binding domain (PTB)"/>
    <property type="match status" value="1"/>
</dbReference>
<dbReference type="STRING" id="97359.A0A550CG83"/>
<dbReference type="SMART" id="SM00233">
    <property type="entry name" value="PH"/>
    <property type="match status" value="1"/>
</dbReference>
<feature type="region of interest" description="Disordered" evidence="1">
    <location>
        <begin position="81"/>
        <end position="159"/>
    </location>
</feature>
<feature type="region of interest" description="Disordered" evidence="1">
    <location>
        <begin position="172"/>
        <end position="222"/>
    </location>
</feature>
<reference evidence="3 4" key="1">
    <citation type="journal article" date="2019" name="New Phytol.">
        <title>Comparative genomics reveals unique wood-decay strategies and fruiting body development in the Schizophyllaceae.</title>
        <authorList>
            <person name="Almasi E."/>
            <person name="Sahu N."/>
            <person name="Krizsan K."/>
            <person name="Balint B."/>
            <person name="Kovacs G.M."/>
            <person name="Kiss B."/>
            <person name="Cseklye J."/>
            <person name="Drula E."/>
            <person name="Henrissat B."/>
            <person name="Nagy I."/>
            <person name="Chovatia M."/>
            <person name="Adam C."/>
            <person name="LaButti K."/>
            <person name="Lipzen A."/>
            <person name="Riley R."/>
            <person name="Grigoriev I.V."/>
            <person name="Nagy L.G."/>
        </authorList>
    </citation>
    <scope>NUCLEOTIDE SEQUENCE [LARGE SCALE GENOMIC DNA]</scope>
    <source>
        <strain evidence="3 4">NL-1724</strain>
    </source>
</reference>
<dbReference type="SUPFAM" id="SSF50729">
    <property type="entry name" value="PH domain-like"/>
    <property type="match status" value="1"/>
</dbReference>
<comment type="caution">
    <text evidence="3">The sequence shown here is derived from an EMBL/GenBank/DDBJ whole genome shotgun (WGS) entry which is preliminary data.</text>
</comment>
<dbReference type="SUPFAM" id="SSF54236">
    <property type="entry name" value="Ubiquitin-like"/>
    <property type="match status" value="1"/>
</dbReference>
<feature type="compositionally biased region" description="Basic and acidic residues" evidence="1">
    <location>
        <begin position="571"/>
        <end position="590"/>
    </location>
</feature>
<feature type="region of interest" description="Disordered" evidence="1">
    <location>
        <begin position="657"/>
        <end position="759"/>
    </location>
</feature>
<feature type="domain" description="PH" evidence="2">
    <location>
        <begin position="867"/>
        <end position="973"/>
    </location>
</feature>
<dbReference type="AlphaFoldDB" id="A0A550CG83"/>
<dbReference type="PRINTS" id="PR01217">
    <property type="entry name" value="PRICHEXTENSN"/>
</dbReference>
<dbReference type="Gene3D" id="3.10.20.90">
    <property type="entry name" value="Phosphatidylinositol 3-kinase Catalytic Subunit, Chain A, domain 1"/>
    <property type="match status" value="1"/>
</dbReference>
<keyword evidence="4" id="KW-1185">Reference proteome</keyword>
<evidence type="ECO:0000313" key="4">
    <source>
        <dbReference type="Proteomes" id="UP000320762"/>
    </source>
</evidence>
<feature type="compositionally biased region" description="Polar residues" evidence="1">
    <location>
        <begin position="194"/>
        <end position="208"/>
    </location>
</feature>
<protein>
    <recommendedName>
        <fullName evidence="2">PH domain-containing protein</fullName>
    </recommendedName>
</protein>
<dbReference type="PANTHER" id="PTHR38700">
    <property type="entry name" value="YALI0E22418P"/>
    <property type="match status" value="1"/>
</dbReference>
<feature type="compositionally biased region" description="Acidic residues" evidence="1">
    <location>
        <begin position="532"/>
        <end position="550"/>
    </location>
</feature>
<feature type="compositionally biased region" description="Acidic residues" evidence="1">
    <location>
        <begin position="308"/>
        <end position="319"/>
    </location>
</feature>
<dbReference type="OrthoDB" id="43122at2759"/>
<dbReference type="Proteomes" id="UP000320762">
    <property type="component" value="Unassembled WGS sequence"/>
</dbReference>
<organism evidence="3 4">
    <name type="scientific">Schizophyllum amplum</name>
    <dbReference type="NCBI Taxonomy" id="97359"/>
    <lineage>
        <taxon>Eukaryota</taxon>
        <taxon>Fungi</taxon>
        <taxon>Dikarya</taxon>
        <taxon>Basidiomycota</taxon>
        <taxon>Agaricomycotina</taxon>
        <taxon>Agaricomycetes</taxon>
        <taxon>Agaricomycetidae</taxon>
        <taxon>Agaricales</taxon>
        <taxon>Schizophyllaceae</taxon>
        <taxon>Schizophyllum</taxon>
    </lineage>
</organism>
<gene>
    <name evidence="3" type="ORF">BD626DRAFT_492774</name>
</gene>
<proteinExistence type="predicted"/>
<dbReference type="InterPro" id="IPR001849">
    <property type="entry name" value="PH_domain"/>
</dbReference>
<evidence type="ECO:0000256" key="1">
    <source>
        <dbReference type="SAM" id="MobiDB-lite"/>
    </source>
</evidence>
<dbReference type="Pfam" id="PF21989">
    <property type="entry name" value="RA_2"/>
    <property type="match status" value="1"/>
</dbReference>
<feature type="compositionally biased region" description="Low complexity" evidence="1">
    <location>
        <begin position="288"/>
        <end position="303"/>
    </location>
</feature>
<dbReference type="InterPro" id="IPR011993">
    <property type="entry name" value="PH-like_dom_sf"/>
</dbReference>
<evidence type="ECO:0000313" key="3">
    <source>
        <dbReference type="EMBL" id="TRM63817.1"/>
    </source>
</evidence>
<accession>A0A550CG83</accession>
<feature type="region of interest" description="Disordered" evidence="1">
    <location>
        <begin position="472"/>
        <end position="612"/>
    </location>
</feature>
<feature type="compositionally biased region" description="Pro residues" evidence="1">
    <location>
        <begin position="276"/>
        <end position="287"/>
    </location>
</feature>